<evidence type="ECO:0000313" key="1">
    <source>
        <dbReference type="EMBL" id="KFB72307.1"/>
    </source>
</evidence>
<evidence type="ECO:0000313" key="2">
    <source>
        <dbReference type="Proteomes" id="UP000020077"/>
    </source>
</evidence>
<sequence>MQQGFDRHAAHAGHRQDAFRRQIAVHLGQHELGRVGKQTGVAAEQGALAQIIRFGMQLTFRLPQQRSDIKTARQQAGNAQQGGDIVDVAVDTLSDAGVLDLYGQAPPILRLRQMDLADRRCRHRRERELPEMTVPAMPPVGIEHAGQLTHRHGSGVGAQARCCRQHRRRERPAGAAWTSVRRERPRCSHRVRFAHRRACIRLALSSASLATTD</sequence>
<gene>
    <name evidence="1" type="ORF">AW09_002507</name>
</gene>
<protein>
    <submittedName>
        <fullName evidence="1">Uncharacterized protein</fullName>
    </submittedName>
</protein>
<proteinExistence type="predicted"/>
<comment type="caution">
    <text evidence="1">The sequence shown here is derived from an EMBL/GenBank/DDBJ whole genome shotgun (WGS) entry which is preliminary data.</text>
</comment>
<reference evidence="1 2" key="1">
    <citation type="submission" date="2014-02" db="EMBL/GenBank/DDBJ databases">
        <title>Expanding our view of genomic diversity in Candidatus Accumulibacter clades.</title>
        <authorList>
            <person name="Skennerton C.T."/>
            <person name="Barr J.J."/>
            <person name="Slater F.R."/>
            <person name="Bond P.L."/>
            <person name="Tyson G.W."/>
        </authorList>
    </citation>
    <scope>NUCLEOTIDE SEQUENCE [LARGE SCALE GENOMIC DNA]</scope>
    <source>
        <strain evidence="2">BA-91</strain>
    </source>
</reference>
<name>A0A080LUM3_9PROT</name>
<organism evidence="1 2">
    <name type="scientific">Candidatus Accumulibacter phosphatis</name>
    <dbReference type="NCBI Taxonomy" id="327160"/>
    <lineage>
        <taxon>Bacteria</taxon>
        <taxon>Pseudomonadati</taxon>
        <taxon>Pseudomonadota</taxon>
        <taxon>Betaproteobacteria</taxon>
        <taxon>Candidatus Accumulibacter</taxon>
    </lineage>
</organism>
<dbReference type="EMBL" id="JDVG02000406">
    <property type="protein sequence ID" value="KFB72307.1"/>
    <property type="molecule type" value="Genomic_DNA"/>
</dbReference>
<dbReference type="Proteomes" id="UP000020077">
    <property type="component" value="Unassembled WGS sequence"/>
</dbReference>
<accession>A0A080LUM3</accession>
<dbReference type="AlphaFoldDB" id="A0A080LUM3"/>